<proteinExistence type="predicted"/>
<protein>
    <submittedName>
        <fullName evidence="1">Uncharacterized protein</fullName>
    </submittedName>
</protein>
<comment type="caution">
    <text evidence="1">The sequence shown here is derived from an EMBL/GenBank/DDBJ whole genome shotgun (WGS) entry which is preliminary data.</text>
</comment>
<dbReference type="GO" id="GO:0005739">
    <property type="term" value="C:mitochondrion"/>
    <property type="evidence" value="ECO:0007669"/>
    <property type="project" value="TreeGrafter"/>
</dbReference>
<dbReference type="OrthoDB" id="2785096at2759"/>
<evidence type="ECO:0000313" key="1">
    <source>
        <dbReference type="EMBL" id="KAF9511047.1"/>
    </source>
</evidence>
<dbReference type="PANTHER" id="PTHR36091">
    <property type="entry name" value="ALTERED INHERITANCE OF MITOCHONDRIA PROTEIN 9, MITOCHONDRIAL"/>
    <property type="match status" value="1"/>
</dbReference>
<dbReference type="Proteomes" id="UP000886523">
    <property type="component" value="Unassembled WGS sequence"/>
</dbReference>
<dbReference type="InterPro" id="IPR051035">
    <property type="entry name" value="Mito_inheritance_9"/>
</dbReference>
<name>A0A9P6ASD4_9AGAM</name>
<keyword evidence="2" id="KW-1185">Reference proteome</keyword>
<accession>A0A9P6ASD4</accession>
<dbReference type="AlphaFoldDB" id="A0A9P6ASD4"/>
<organism evidence="1 2">
    <name type="scientific">Hydnum rufescens UP504</name>
    <dbReference type="NCBI Taxonomy" id="1448309"/>
    <lineage>
        <taxon>Eukaryota</taxon>
        <taxon>Fungi</taxon>
        <taxon>Dikarya</taxon>
        <taxon>Basidiomycota</taxon>
        <taxon>Agaricomycotina</taxon>
        <taxon>Agaricomycetes</taxon>
        <taxon>Cantharellales</taxon>
        <taxon>Hydnaceae</taxon>
        <taxon>Hydnum</taxon>
    </lineage>
</organism>
<dbReference type="PANTHER" id="PTHR36091:SF1">
    <property type="entry name" value="ALTERED INHERITANCE OF MITOCHONDRIA PROTEIN 9, MITOCHONDRIAL"/>
    <property type="match status" value="1"/>
</dbReference>
<gene>
    <name evidence="1" type="ORF">BS47DRAFT_1299487</name>
</gene>
<evidence type="ECO:0000313" key="2">
    <source>
        <dbReference type="Proteomes" id="UP000886523"/>
    </source>
</evidence>
<dbReference type="EMBL" id="MU129006">
    <property type="protein sequence ID" value="KAF9511047.1"/>
    <property type="molecule type" value="Genomic_DNA"/>
</dbReference>
<sequence>MLSKLGFVRTPKREQSVTSFRPRILLSDHVDRLERFIEAIKVQKPYLDTDVFRPTLWHPDADVGNVCAPAPEPIDIVALIDWQHASIRPLALLCDVPPAISYDGQLIEIPSWTEKRGAKLPPFIDTLPDDQQGEVRFEHGLANTHLFYQMVTFIYFKVWTRSCAGATSQRPCVAPACCGSMLGRSFSRTSTHTHAAGICAAHKCIPMSSVPLYLDPTKPGNTQKSTTH</sequence>
<reference evidence="1" key="1">
    <citation type="journal article" date="2020" name="Nat. Commun.">
        <title>Large-scale genome sequencing of mycorrhizal fungi provides insights into the early evolution of symbiotic traits.</title>
        <authorList>
            <person name="Miyauchi S."/>
            <person name="Kiss E."/>
            <person name="Kuo A."/>
            <person name="Drula E."/>
            <person name="Kohler A."/>
            <person name="Sanchez-Garcia M."/>
            <person name="Morin E."/>
            <person name="Andreopoulos B."/>
            <person name="Barry K.W."/>
            <person name="Bonito G."/>
            <person name="Buee M."/>
            <person name="Carver A."/>
            <person name="Chen C."/>
            <person name="Cichocki N."/>
            <person name="Clum A."/>
            <person name="Culley D."/>
            <person name="Crous P.W."/>
            <person name="Fauchery L."/>
            <person name="Girlanda M."/>
            <person name="Hayes R.D."/>
            <person name="Keri Z."/>
            <person name="LaButti K."/>
            <person name="Lipzen A."/>
            <person name="Lombard V."/>
            <person name="Magnuson J."/>
            <person name="Maillard F."/>
            <person name="Murat C."/>
            <person name="Nolan M."/>
            <person name="Ohm R.A."/>
            <person name="Pangilinan J."/>
            <person name="Pereira M.F."/>
            <person name="Perotto S."/>
            <person name="Peter M."/>
            <person name="Pfister S."/>
            <person name="Riley R."/>
            <person name="Sitrit Y."/>
            <person name="Stielow J.B."/>
            <person name="Szollosi G."/>
            <person name="Zifcakova L."/>
            <person name="Stursova M."/>
            <person name="Spatafora J.W."/>
            <person name="Tedersoo L."/>
            <person name="Vaario L.M."/>
            <person name="Yamada A."/>
            <person name="Yan M."/>
            <person name="Wang P."/>
            <person name="Xu J."/>
            <person name="Bruns T."/>
            <person name="Baldrian P."/>
            <person name="Vilgalys R."/>
            <person name="Dunand C."/>
            <person name="Henrissat B."/>
            <person name="Grigoriev I.V."/>
            <person name="Hibbett D."/>
            <person name="Nagy L.G."/>
            <person name="Martin F.M."/>
        </authorList>
    </citation>
    <scope>NUCLEOTIDE SEQUENCE</scope>
    <source>
        <strain evidence="1">UP504</strain>
    </source>
</reference>